<evidence type="ECO:0000313" key="7">
    <source>
        <dbReference type="EMBL" id="RRW38714.1"/>
    </source>
</evidence>
<dbReference type="SUPFAM" id="SSF52964">
    <property type="entry name" value="TolB, N-terminal domain"/>
    <property type="match status" value="1"/>
</dbReference>
<comment type="function">
    <text evidence="5">Part of the Tol-Pal system, which plays a role in outer membrane invagination during cell division and is important for maintaining outer membrane integrity.</text>
</comment>
<keyword evidence="4 5" id="KW-0574">Periplasm</keyword>
<dbReference type="InterPro" id="IPR011042">
    <property type="entry name" value="6-blade_b-propeller_TolB-like"/>
</dbReference>
<organism evidence="7 8">
    <name type="scientific">Ectopseudomonas oleovorans</name>
    <name type="common">Pseudomonas oleovorans</name>
    <dbReference type="NCBI Taxonomy" id="301"/>
    <lineage>
        <taxon>Bacteria</taxon>
        <taxon>Pseudomonadati</taxon>
        <taxon>Pseudomonadota</taxon>
        <taxon>Gammaproteobacteria</taxon>
        <taxon>Pseudomonadales</taxon>
        <taxon>Pseudomonadaceae</taxon>
        <taxon>Ectopseudomonas</taxon>
    </lineage>
</organism>
<evidence type="ECO:0000313" key="8">
    <source>
        <dbReference type="Proteomes" id="UP000272833"/>
    </source>
</evidence>
<evidence type="ECO:0000256" key="3">
    <source>
        <dbReference type="ARBA" id="ARBA00022729"/>
    </source>
</evidence>
<dbReference type="GO" id="GO:0017038">
    <property type="term" value="P:protein import"/>
    <property type="evidence" value="ECO:0007669"/>
    <property type="project" value="InterPro"/>
</dbReference>
<gene>
    <name evidence="5 7" type="primary">tolB</name>
    <name evidence="7" type="ORF">EGJ44_02705</name>
</gene>
<sequence length="432" mass="47942" precursor="true">MNNLIRIALLGLVMLVGSVQAADPLVISQGADRATPIAVVPFGWQGGSVLPEDMSEIIGNDLRNSGYFEPIPRQNMISLPTQASEVIYRDWKALGAQYLLVGNIVPNGGRLQVQYALFNVNTEQQVMTGNVGGGTDQLRDMAHHIADQSFEKLTGVKGAFSTRLLYVTAERMGANNTRYTLQRSDYDGARAVTLLQSREPILSPSFAPDGRRIAYVSFEQRRPRIFVQHIDTGRREQITNFEGLNGAPAWSPDGNRLAFVLSRDGNPEIYVMDMGTRQMRRVTNHYAIDTEPFWGKDGQTLYFTSDRAGRPQIYKTNINSGAVERVTFVGNYNANPKLSADEKTLVMIHRQDGFTVFKVAAQDLETNRLRILSDTSLDESPTVAPNGTMLIYATRQQGRGVLMLASTNGRVRLPLPTAQGEVREPSWSPYLN</sequence>
<dbReference type="GO" id="GO:0051301">
    <property type="term" value="P:cell division"/>
    <property type="evidence" value="ECO:0007669"/>
    <property type="project" value="UniProtKB-UniRule"/>
</dbReference>
<dbReference type="PANTHER" id="PTHR36842">
    <property type="entry name" value="PROTEIN TOLB HOMOLOG"/>
    <property type="match status" value="1"/>
</dbReference>
<evidence type="ECO:0000256" key="5">
    <source>
        <dbReference type="HAMAP-Rule" id="MF_00671"/>
    </source>
</evidence>
<dbReference type="SUPFAM" id="SSF69304">
    <property type="entry name" value="Tricorn protease N-terminal domain"/>
    <property type="match status" value="1"/>
</dbReference>
<dbReference type="RefSeq" id="WP_125873481.1">
    <property type="nucleotide sequence ID" value="NZ_CAURUH010000193.1"/>
</dbReference>
<proteinExistence type="inferred from homology"/>
<evidence type="ECO:0000256" key="2">
    <source>
        <dbReference type="ARBA" id="ARBA00009820"/>
    </source>
</evidence>
<evidence type="ECO:0000256" key="1">
    <source>
        <dbReference type="ARBA" id="ARBA00004418"/>
    </source>
</evidence>
<evidence type="ECO:0000259" key="6">
    <source>
        <dbReference type="Pfam" id="PF04052"/>
    </source>
</evidence>
<keyword evidence="3 5" id="KW-0732">Signal</keyword>
<dbReference type="InterPro" id="IPR011659">
    <property type="entry name" value="WD40"/>
</dbReference>
<feature type="chain" id="PRO_5043059911" description="Tol-Pal system protein TolB" evidence="5">
    <location>
        <begin position="22"/>
        <end position="432"/>
    </location>
</feature>
<keyword evidence="5" id="KW-0131">Cell cycle</keyword>
<dbReference type="InterPro" id="IPR014167">
    <property type="entry name" value="Tol-Pal_TolB"/>
</dbReference>
<accession>A0A427HUQ9</accession>
<dbReference type="InterPro" id="IPR007195">
    <property type="entry name" value="TolB_N"/>
</dbReference>
<dbReference type="Gene3D" id="3.40.50.10070">
    <property type="entry name" value="TolB, N-terminal domain"/>
    <property type="match status" value="1"/>
</dbReference>
<dbReference type="HAMAP" id="MF_00671">
    <property type="entry name" value="TolB"/>
    <property type="match status" value="1"/>
</dbReference>
<evidence type="ECO:0000256" key="4">
    <source>
        <dbReference type="ARBA" id="ARBA00022764"/>
    </source>
</evidence>
<name>A0A427HUQ9_ECTOL</name>
<feature type="domain" description="TolB N-terminal" evidence="6">
    <location>
        <begin position="26"/>
        <end position="126"/>
    </location>
</feature>
<comment type="similarity">
    <text evidence="2 5">Belongs to the TolB family.</text>
</comment>
<dbReference type="NCBIfam" id="TIGR02800">
    <property type="entry name" value="propeller_TolB"/>
    <property type="match status" value="1"/>
</dbReference>
<dbReference type="Pfam" id="PF04052">
    <property type="entry name" value="TolB_N"/>
    <property type="match status" value="1"/>
</dbReference>
<dbReference type="PANTHER" id="PTHR36842:SF1">
    <property type="entry name" value="PROTEIN TOLB"/>
    <property type="match status" value="1"/>
</dbReference>
<dbReference type="GO" id="GO:0042597">
    <property type="term" value="C:periplasmic space"/>
    <property type="evidence" value="ECO:0007669"/>
    <property type="project" value="UniProtKB-SubCell"/>
</dbReference>
<dbReference type="EMBL" id="RHRS01000004">
    <property type="protein sequence ID" value="RRW38714.1"/>
    <property type="molecule type" value="Genomic_DNA"/>
</dbReference>
<comment type="subunit">
    <text evidence="5">The Tol-Pal system is composed of five core proteins: the inner membrane proteins TolA, TolQ and TolR, the periplasmic protein TolB and the outer membrane protein Pal. They form a network linking the inner and outer membranes and the peptidoglycan layer.</text>
</comment>
<dbReference type="AlphaFoldDB" id="A0A427HUQ9"/>
<feature type="signal peptide" evidence="5">
    <location>
        <begin position="1"/>
        <end position="21"/>
    </location>
</feature>
<comment type="caution">
    <text evidence="7">The sequence shown here is derived from an EMBL/GenBank/DDBJ whole genome shotgun (WGS) entry which is preliminary data.</text>
</comment>
<reference evidence="7 8" key="1">
    <citation type="submission" date="2018-10" db="EMBL/GenBank/DDBJ databases">
        <title>Transmission dynamics of multidrug resistant bacteria on intensive care unit surfaces.</title>
        <authorList>
            <person name="D'Souza A.W."/>
            <person name="Potter R.F."/>
            <person name="Wallace M."/>
            <person name="Shupe A."/>
            <person name="Patel S."/>
            <person name="Sun S."/>
            <person name="Gul D."/>
            <person name="Kwon J.H."/>
            <person name="Andleeb S."/>
            <person name="Burnham C.-A.D."/>
            <person name="Dantas G."/>
        </authorList>
    </citation>
    <scope>NUCLEOTIDE SEQUENCE [LARGE SCALE GENOMIC DNA]</scope>
    <source>
        <strain evidence="7 8">PO_271</strain>
    </source>
</reference>
<dbReference type="Proteomes" id="UP000272833">
    <property type="component" value="Unassembled WGS sequence"/>
</dbReference>
<comment type="subcellular location">
    <subcellularLocation>
        <location evidence="1 5">Periplasm</location>
    </subcellularLocation>
</comment>
<dbReference type="Gene3D" id="2.120.10.30">
    <property type="entry name" value="TolB, C-terminal domain"/>
    <property type="match status" value="1"/>
</dbReference>
<keyword evidence="5" id="KW-0132">Cell division</keyword>
<dbReference type="Pfam" id="PF07676">
    <property type="entry name" value="PD40"/>
    <property type="match status" value="4"/>
</dbReference>
<protein>
    <recommendedName>
        <fullName evidence="5">Tol-Pal system protein TolB</fullName>
    </recommendedName>
</protein>